<sequence>MTNDTTIFSNHFPNINDDLFAMPITICIEQPKRIFGVFEYAEIVLAVTMLFLVLSILIIAVAKSCFEESLNVARPCFHSLNDVQKVQRLEERKCLTNNQSPVSSSESMTLTDRRKLISPRHVKMEGYKLKLFFSIPSTSQDERPRYLIDESCSSSSSENQGKDYDIFICYAKSEERMIEEFRR</sequence>
<keyword evidence="2" id="KW-1185">Reference proteome</keyword>
<evidence type="ECO:0000313" key="2">
    <source>
        <dbReference type="Proteomes" id="UP000095281"/>
    </source>
</evidence>
<name>A0A1I8BSU3_MELHA</name>
<feature type="transmembrane region" description="Helical" evidence="1">
    <location>
        <begin position="40"/>
        <end position="62"/>
    </location>
</feature>
<keyword evidence="1" id="KW-0812">Transmembrane</keyword>
<evidence type="ECO:0000313" key="3">
    <source>
        <dbReference type="WBParaSite" id="MhA1_Contig579.frz3.gene30"/>
    </source>
</evidence>
<reference evidence="3" key="1">
    <citation type="submission" date="2016-11" db="UniProtKB">
        <authorList>
            <consortium name="WormBaseParasite"/>
        </authorList>
    </citation>
    <scope>IDENTIFICATION</scope>
</reference>
<keyword evidence="1" id="KW-1133">Transmembrane helix</keyword>
<protein>
    <submittedName>
        <fullName evidence="3">TIR domain-containing protein</fullName>
    </submittedName>
</protein>
<evidence type="ECO:0000256" key="1">
    <source>
        <dbReference type="SAM" id="Phobius"/>
    </source>
</evidence>
<proteinExistence type="predicted"/>
<dbReference type="WBParaSite" id="MhA1_Contig579.frz3.gene30">
    <property type="protein sequence ID" value="MhA1_Contig579.frz3.gene30"/>
    <property type="gene ID" value="MhA1_Contig579.frz3.gene30"/>
</dbReference>
<keyword evidence="1" id="KW-0472">Membrane</keyword>
<organism evidence="2 3">
    <name type="scientific">Meloidogyne hapla</name>
    <name type="common">Root-knot nematode worm</name>
    <dbReference type="NCBI Taxonomy" id="6305"/>
    <lineage>
        <taxon>Eukaryota</taxon>
        <taxon>Metazoa</taxon>
        <taxon>Ecdysozoa</taxon>
        <taxon>Nematoda</taxon>
        <taxon>Chromadorea</taxon>
        <taxon>Rhabditida</taxon>
        <taxon>Tylenchina</taxon>
        <taxon>Tylenchomorpha</taxon>
        <taxon>Tylenchoidea</taxon>
        <taxon>Meloidogynidae</taxon>
        <taxon>Meloidogyninae</taxon>
        <taxon>Meloidogyne</taxon>
    </lineage>
</organism>
<accession>A0A1I8BSU3</accession>
<dbReference type="Proteomes" id="UP000095281">
    <property type="component" value="Unplaced"/>
</dbReference>
<dbReference type="AlphaFoldDB" id="A0A1I8BSU3"/>